<evidence type="ECO:0000313" key="3">
    <source>
        <dbReference type="Proteomes" id="UP000676967"/>
    </source>
</evidence>
<sequence length="91" mass="9639">MVQTGEASRDSTLFRAVADGEAETEGDADGEEEADDDGDTDGDGDSSARAAAGNPTAMTRPPSRAALQRLTIFPRLAHYDSEGSCQDEYLR</sequence>
<organism evidence="2 3">
    <name type="scientific">Actinoplanes ianthinogenes</name>
    <dbReference type="NCBI Taxonomy" id="122358"/>
    <lineage>
        <taxon>Bacteria</taxon>
        <taxon>Bacillati</taxon>
        <taxon>Actinomycetota</taxon>
        <taxon>Actinomycetes</taxon>
        <taxon>Micromonosporales</taxon>
        <taxon>Micromonosporaceae</taxon>
        <taxon>Actinoplanes</taxon>
    </lineage>
</organism>
<dbReference type="EMBL" id="AP023356">
    <property type="protein sequence ID" value="BCJ43351.1"/>
    <property type="molecule type" value="Genomic_DNA"/>
</dbReference>
<name>A0ABM7LVI5_9ACTN</name>
<reference evidence="2 3" key="1">
    <citation type="submission" date="2020-08" db="EMBL/GenBank/DDBJ databases">
        <title>Whole genome shotgun sequence of Actinoplanes ianthinogenes NBRC 13996.</title>
        <authorList>
            <person name="Komaki H."/>
            <person name="Tamura T."/>
        </authorList>
    </citation>
    <scope>NUCLEOTIDE SEQUENCE [LARGE SCALE GENOMIC DNA]</scope>
    <source>
        <strain evidence="2 3">NBRC 13996</strain>
    </source>
</reference>
<keyword evidence="3" id="KW-1185">Reference proteome</keyword>
<feature type="region of interest" description="Disordered" evidence="1">
    <location>
        <begin position="1"/>
        <end position="65"/>
    </location>
</feature>
<protein>
    <submittedName>
        <fullName evidence="2">Uncharacterized protein</fullName>
    </submittedName>
</protein>
<proteinExistence type="predicted"/>
<evidence type="ECO:0000256" key="1">
    <source>
        <dbReference type="SAM" id="MobiDB-lite"/>
    </source>
</evidence>
<feature type="compositionally biased region" description="Acidic residues" evidence="1">
    <location>
        <begin position="20"/>
        <end position="44"/>
    </location>
</feature>
<evidence type="ECO:0000313" key="2">
    <source>
        <dbReference type="EMBL" id="BCJ43351.1"/>
    </source>
</evidence>
<gene>
    <name evidence="2" type="ORF">Aiant_40080</name>
</gene>
<dbReference type="Proteomes" id="UP000676967">
    <property type="component" value="Chromosome"/>
</dbReference>
<accession>A0ABM7LVI5</accession>